<keyword evidence="3" id="KW-0547">Nucleotide-binding</keyword>
<dbReference type="GO" id="GO:0055085">
    <property type="term" value="P:transmembrane transport"/>
    <property type="evidence" value="ECO:0007669"/>
    <property type="project" value="UniProtKB-ARBA"/>
</dbReference>
<evidence type="ECO:0000256" key="1">
    <source>
        <dbReference type="ARBA" id="ARBA00005417"/>
    </source>
</evidence>
<feature type="domain" description="ABC transporter" evidence="6">
    <location>
        <begin position="18"/>
        <end position="265"/>
    </location>
</feature>
<dbReference type="InterPro" id="IPR013563">
    <property type="entry name" value="Oligopep_ABC_C"/>
</dbReference>
<name>A0A2T0VIQ2_9MICO</name>
<dbReference type="InterPro" id="IPR017871">
    <property type="entry name" value="ABC_transporter-like_CS"/>
</dbReference>
<reference evidence="7 8" key="1">
    <citation type="submission" date="2018-03" db="EMBL/GenBank/DDBJ databases">
        <title>Genomic Encyclopedia of Type Strains, Phase III (KMG-III): the genomes of soil and plant-associated and newly described type strains.</title>
        <authorList>
            <person name="Whitman W."/>
        </authorList>
    </citation>
    <scope>NUCLEOTIDE SEQUENCE [LARGE SCALE GENOMIC DNA]</scope>
    <source>
        <strain evidence="7 8">CGMCC 1.12484</strain>
    </source>
</reference>
<evidence type="ECO:0000259" key="6">
    <source>
        <dbReference type="PROSITE" id="PS50893"/>
    </source>
</evidence>
<dbReference type="InterPro" id="IPR003439">
    <property type="entry name" value="ABC_transporter-like_ATP-bd"/>
</dbReference>
<organism evidence="7 8">
    <name type="scientific">Glaciihabitans tibetensis</name>
    <dbReference type="NCBI Taxonomy" id="1266600"/>
    <lineage>
        <taxon>Bacteria</taxon>
        <taxon>Bacillati</taxon>
        <taxon>Actinomycetota</taxon>
        <taxon>Actinomycetes</taxon>
        <taxon>Micrococcales</taxon>
        <taxon>Microbacteriaceae</taxon>
        <taxon>Glaciihabitans</taxon>
    </lineage>
</organism>
<dbReference type="PROSITE" id="PS00211">
    <property type="entry name" value="ABC_TRANSPORTER_1"/>
    <property type="match status" value="1"/>
</dbReference>
<dbReference type="PROSITE" id="PS50893">
    <property type="entry name" value="ABC_TRANSPORTER_2"/>
    <property type="match status" value="2"/>
</dbReference>
<evidence type="ECO:0000256" key="4">
    <source>
        <dbReference type="ARBA" id="ARBA00022840"/>
    </source>
</evidence>
<feature type="region of interest" description="Disordered" evidence="5">
    <location>
        <begin position="275"/>
        <end position="305"/>
    </location>
</feature>
<dbReference type="Pfam" id="PF00005">
    <property type="entry name" value="ABC_tran"/>
    <property type="match status" value="2"/>
</dbReference>
<dbReference type="PANTHER" id="PTHR43776">
    <property type="entry name" value="TRANSPORT ATP-BINDING PROTEIN"/>
    <property type="match status" value="1"/>
</dbReference>
<dbReference type="SMART" id="SM00382">
    <property type="entry name" value="AAA"/>
    <property type="match status" value="2"/>
</dbReference>
<dbReference type="Gene3D" id="3.40.50.300">
    <property type="entry name" value="P-loop containing nucleotide triphosphate hydrolases"/>
    <property type="match status" value="2"/>
</dbReference>
<proteinExistence type="inferred from homology"/>
<protein>
    <submittedName>
        <fullName evidence="7">Peptide/nickel transport system ATP-binding protein</fullName>
    </submittedName>
</protein>
<gene>
    <name evidence="7" type="ORF">B0I08_101243</name>
</gene>
<keyword evidence="8" id="KW-1185">Reference proteome</keyword>
<evidence type="ECO:0000256" key="2">
    <source>
        <dbReference type="ARBA" id="ARBA00022448"/>
    </source>
</evidence>
<dbReference type="GO" id="GO:0016887">
    <property type="term" value="F:ATP hydrolysis activity"/>
    <property type="evidence" value="ECO:0007669"/>
    <property type="project" value="InterPro"/>
</dbReference>
<evidence type="ECO:0000313" key="8">
    <source>
        <dbReference type="Proteomes" id="UP000237983"/>
    </source>
</evidence>
<accession>A0A2T0VIQ2</accession>
<comment type="similarity">
    <text evidence="1">Belongs to the ABC transporter superfamily.</text>
</comment>
<dbReference type="GO" id="GO:0005524">
    <property type="term" value="F:ATP binding"/>
    <property type="evidence" value="ECO:0007669"/>
    <property type="project" value="UniProtKB-KW"/>
</dbReference>
<feature type="domain" description="ABC transporter" evidence="6">
    <location>
        <begin position="309"/>
        <end position="528"/>
    </location>
</feature>
<dbReference type="GO" id="GO:0015833">
    <property type="term" value="P:peptide transport"/>
    <property type="evidence" value="ECO:0007669"/>
    <property type="project" value="InterPro"/>
</dbReference>
<dbReference type="Proteomes" id="UP000237983">
    <property type="component" value="Unassembled WGS sequence"/>
</dbReference>
<keyword evidence="4 7" id="KW-0067">ATP-binding</keyword>
<evidence type="ECO:0000256" key="5">
    <source>
        <dbReference type="SAM" id="MobiDB-lite"/>
    </source>
</evidence>
<dbReference type="RefSeq" id="WP_181243124.1">
    <property type="nucleotide sequence ID" value="NZ_PVTL01000001.1"/>
</dbReference>
<dbReference type="PANTHER" id="PTHR43776:SF7">
    <property type="entry name" value="D,D-DIPEPTIDE TRANSPORT ATP-BINDING PROTEIN DDPF-RELATED"/>
    <property type="match status" value="1"/>
</dbReference>
<dbReference type="EMBL" id="PVTL01000001">
    <property type="protein sequence ID" value="PRY70116.1"/>
    <property type="molecule type" value="Genomic_DNA"/>
</dbReference>
<dbReference type="Pfam" id="PF08352">
    <property type="entry name" value="oligo_HPY"/>
    <property type="match status" value="1"/>
</dbReference>
<evidence type="ECO:0000256" key="3">
    <source>
        <dbReference type="ARBA" id="ARBA00022741"/>
    </source>
</evidence>
<dbReference type="CDD" id="cd03257">
    <property type="entry name" value="ABC_NikE_OppD_transporters"/>
    <property type="match status" value="2"/>
</dbReference>
<keyword evidence="2" id="KW-0813">Transport</keyword>
<dbReference type="InterPro" id="IPR027417">
    <property type="entry name" value="P-loop_NTPase"/>
</dbReference>
<dbReference type="InterPro" id="IPR003593">
    <property type="entry name" value="AAA+_ATPase"/>
</dbReference>
<sequence>MSVEAIYSAARVGAAPLVRIDGLTVRFAGADSPAVDNITLTIAAGECLALVGESGSGKSVTARSLVGLAGAGAQVSADTLEVNGLSLLGLSERRLERMRGAVVGSISQDALVSLDPLRLIGREVDDALRLHTRLSPTDRRARVLQLLTQSGIPDPETRVGQRSGELSGGLRQRVLIAAALAAGPRILIADEPTTALDSQVRDGVLRLIADQATAGTAVLLISHDLTAVAAIADRVAVMKDGRIVEEGDTSAVLHNPQHPYTRQLLAASPANKPRHQLLLSGPTARESLPSTRTGDRTASAPEPRPALALEATDLSVAFSSGRDRSRPVLQNVSFALPVGTTLGLVGPSGSGKTTLARIALGLQQPDSGELRLLGKPWSSTPEKLRRADRALIGAIYQDPLGSFDPRSTVRAILADAVQRDGASPSRAGRTTRVTELLDSVGLASNIAERRPHSLSGGQRQRVAIARALAAEPRVLILDEPVSALDVTIQAQILDLLDALQRDRGLSYLFISHDTDVIAHMSDSVLRLD</sequence>
<dbReference type="AlphaFoldDB" id="A0A2T0VIQ2"/>
<dbReference type="SUPFAM" id="SSF52540">
    <property type="entry name" value="P-loop containing nucleoside triphosphate hydrolases"/>
    <property type="match status" value="2"/>
</dbReference>
<dbReference type="InterPro" id="IPR050319">
    <property type="entry name" value="ABC_transp_ATP-bind"/>
</dbReference>
<evidence type="ECO:0000313" key="7">
    <source>
        <dbReference type="EMBL" id="PRY70116.1"/>
    </source>
</evidence>
<comment type="caution">
    <text evidence="7">The sequence shown here is derived from an EMBL/GenBank/DDBJ whole genome shotgun (WGS) entry which is preliminary data.</text>
</comment>